<accession>A0A9R1XXR5</accession>
<organism evidence="1 2">
    <name type="scientific">Lactuca sativa</name>
    <name type="common">Garden lettuce</name>
    <dbReference type="NCBI Taxonomy" id="4236"/>
    <lineage>
        <taxon>Eukaryota</taxon>
        <taxon>Viridiplantae</taxon>
        <taxon>Streptophyta</taxon>
        <taxon>Embryophyta</taxon>
        <taxon>Tracheophyta</taxon>
        <taxon>Spermatophyta</taxon>
        <taxon>Magnoliopsida</taxon>
        <taxon>eudicotyledons</taxon>
        <taxon>Gunneridae</taxon>
        <taxon>Pentapetalae</taxon>
        <taxon>asterids</taxon>
        <taxon>campanulids</taxon>
        <taxon>Asterales</taxon>
        <taxon>Asteraceae</taxon>
        <taxon>Cichorioideae</taxon>
        <taxon>Cichorieae</taxon>
        <taxon>Lactucinae</taxon>
        <taxon>Lactuca</taxon>
    </lineage>
</organism>
<proteinExistence type="predicted"/>
<name>A0A9R1XXR5_LACSA</name>
<keyword evidence="2" id="KW-1185">Reference proteome</keyword>
<protein>
    <submittedName>
        <fullName evidence="1">Uncharacterized protein</fullName>
    </submittedName>
</protein>
<gene>
    <name evidence="1" type="ORF">LSAT_V11C100019190</name>
</gene>
<dbReference type="Pfam" id="PF14223">
    <property type="entry name" value="Retrotran_gag_2"/>
    <property type="match status" value="1"/>
</dbReference>
<evidence type="ECO:0000313" key="1">
    <source>
        <dbReference type="EMBL" id="KAJ0228019.1"/>
    </source>
</evidence>
<dbReference type="AlphaFoldDB" id="A0A9R1XXR5"/>
<dbReference type="PANTHER" id="PTHR47481">
    <property type="match status" value="1"/>
</dbReference>
<dbReference type="Proteomes" id="UP000235145">
    <property type="component" value="Unassembled WGS sequence"/>
</dbReference>
<dbReference type="EMBL" id="NBSK02000001">
    <property type="protein sequence ID" value="KAJ0228019.1"/>
    <property type="molecule type" value="Genomic_DNA"/>
</dbReference>
<dbReference type="PANTHER" id="PTHR47481:SF39">
    <property type="entry name" value="TRANSCRIPTION FACTOR INTERACTOR AND REGULATOR CCHC(ZN) FAMILY"/>
    <property type="match status" value="1"/>
</dbReference>
<comment type="caution">
    <text evidence="1">The sequence shown here is derived from an EMBL/GenBank/DDBJ whole genome shotgun (WGS) entry which is preliminary data.</text>
</comment>
<sequence>MLPPFLVTNNLFSYVDGTTACPSTNSISTPSNNKDAAPTITIGVNQDYKTWVLNDAHMKPDESSAAYLTRAQEYADSLANIGEPMNEKDIFMLLLSGLREEYNRFKSTILALQVSITFIDLHVLLLDHDYMISKSSTEVPPAQAFTTTTSIRKSAATNGYSSSMTSTAAI</sequence>
<reference evidence="1 2" key="1">
    <citation type="journal article" date="2017" name="Nat. Commun.">
        <title>Genome assembly with in vitro proximity ligation data and whole-genome triplication in lettuce.</title>
        <authorList>
            <person name="Reyes-Chin-Wo S."/>
            <person name="Wang Z."/>
            <person name="Yang X."/>
            <person name="Kozik A."/>
            <person name="Arikit S."/>
            <person name="Song C."/>
            <person name="Xia L."/>
            <person name="Froenicke L."/>
            <person name="Lavelle D.O."/>
            <person name="Truco M.J."/>
            <person name="Xia R."/>
            <person name="Zhu S."/>
            <person name="Xu C."/>
            <person name="Xu H."/>
            <person name="Xu X."/>
            <person name="Cox K."/>
            <person name="Korf I."/>
            <person name="Meyers B.C."/>
            <person name="Michelmore R.W."/>
        </authorList>
    </citation>
    <scope>NUCLEOTIDE SEQUENCE [LARGE SCALE GENOMIC DNA]</scope>
    <source>
        <strain evidence="2">cv. Salinas</strain>
        <tissue evidence="1">Seedlings</tissue>
    </source>
</reference>
<evidence type="ECO:0000313" key="2">
    <source>
        <dbReference type="Proteomes" id="UP000235145"/>
    </source>
</evidence>